<evidence type="ECO:0000313" key="2">
    <source>
        <dbReference type="Proteomes" id="UP000054549"/>
    </source>
</evidence>
<dbReference type="InParanoid" id="A0A0C2XD56"/>
<proteinExistence type="predicted"/>
<gene>
    <name evidence="1" type="ORF">M378DRAFT_160260</name>
</gene>
<keyword evidence="2" id="KW-1185">Reference proteome</keyword>
<dbReference type="Proteomes" id="UP000054549">
    <property type="component" value="Unassembled WGS sequence"/>
</dbReference>
<name>A0A0C2XD56_AMAMK</name>
<accession>A0A0C2XD56</accession>
<dbReference type="EMBL" id="KN818234">
    <property type="protein sequence ID" value="KIL66768.1"/>
    <property type="molecule type" value="Genomic_DNA"/>
</dbReference>
<organism evidence="1 2">
    <name type="scientific">Amanita muscaria (strain Koide BX008)</name>
    <dbReference type="NCBI Taxonomy" id="946122"/>
    <lineage>
        <taxon>Eukaryota</taxon>
        <taxon>Fungi</taxon>
        <taxon>Dikarya</taxon>
        <taxon>Basidiomycota</taxon>
        <taxon>Agaricomycotina</taxon>
        <taxon>Agaricomycetes</taxon>
        <taxon>Agaricomycetidae</taxon>
        <taxon>Agaricales</taxon>
        <taxon>Pluteineae</taxon>
        <taxon>Amanitaceae</taxon>
        <taxon>Amanita</taxon>
    </lineage>
</organism>
<reference evidence="1 2" key="1">
    <citation type="submission" date="2014-04" db="EMBL/GenBank/DDBJ databases">
        <title>Evolutionary Origins and Diversification of the Mycorrhizal Mutualists.</title>
        <authorList>
            <consortium name="DOE Joint Genome Institute"/>
            <consortium name="Mycorrhizal Genomics Consortium"/>
            <person name="Kohler A."/>
            <person name="Kuo A."/>
            <person name="Nagy L.G."/>
            <person name="Floudas D."/>
            <person name="Copeland A."/>
            <person name="Barry K.W."/>
            <person name="Cichocki N."/>
            <person name="Veneault-Fourrey C."/>
            <person name="LaButti K."/>
            <person name="Lindquist E.A."/>
            <person name="Lipzen A."/>
            <person name="Lundell T."/>
            <person name="Morin E."/>
            <person name="Murat C."/>
            <person name="Riley R."/>
            <person name="Ohm R."/>
            <person name="Sun H."/>
            <person name="Tunlid A."/>
            <person name="Henrissat B."/>
            <person name="Grigoriev I.V."/>
            <person name="Hibbett D.S."/>
            <person name="Martin F."/>
        </authorList>
    </citation>
    <scope>NUCLEOTIDE SEQUENCE [LARGE SCALE GENOMIC DNA]</scope>
    <source>
        <strain evidence="1 2">Koide BX008</strain>
    </source>
</reference>
<dbReference type="AlphaFoldDB" id="A0A0C2XD56"/>
<sequence length="53" mass="5666">MSRFINTQFFGLNVSNNTEVSTVVAAAAGLQDSLLGKILKTNLNLSHCDTHSS</sequence>
<dbReference type="HOGENOM" id="CLU_3068123_0_0_1"/>
<protein>
    <submittedName>
        <fullName evidence="1">Uncharacterized protein</fullName>
    </submittedName>
</protein>
<evidence type="ECO:0000313" key="1">
    <source>
        <dbReference type="EMBL" id="KIL66768.1"/>
    </source>
</evidence>